<dbReference type="eggNOG" id="COG0084">
    <property type="taxonomic scope" value="Bacteria"/>
</dbReference>
<feature type="binding site" evidence="4">
    <location>
        <position position="10"/>
    </location>
    <ligand>
        <name>a divalent metal cation</name>
        <dbReference type="ChEBI" id="CHEBI:60240"/>
        <label>1</label>
    </ligand>
</feature>
<protein>
    <submittedName>
        <fullName evidence="5">Mg-dependent DNase-like protein</fullName>
    </submittedName>
</protein>
<reference evidence="5 6" key="1">
    <citation type="journal article" date="2012" name="J. Bacteriol.">
        <title>Genome Sequence of Idiomarina xiamenensis Type Strain 10-D-4.</title>
        <authorList>
            <person name="Lai Q."/>
            <person name="Wang L."/>
            <person name="Wang W."/>
            <person name="Shao Z."/>
        </authorList>
    </citation>
    <scope>NUCLEOTIDE SEQUENCE [LARGE SCALE GENOMIC DNA]</scope>
    <source>
        <strain evidence="5 6">10-D-4</strain>
    </source>
</reference>
<dbReference type="GO" id="GO:0016788">
    <property type="term" value="F:hydrolase activity, acting on ester bonds"/>
    <property type="evidence" value="ECO:0007669"/>
    <property type="project" value="InterPro"/>
</dbReference>
<dbReference type="PANTHER" id="PTHR46124:SF3">
    <property type="entry name" value="HYDROLASE"/>
    <property type="match status" value="1"/>
</dbReference>
<dbReference type="PATRIC" id="fig|740709.3.peg.1969"/>
<dbReference type="Gene3D" id="3.20.20.140">
    <property type="entry name" value="Metal-dependent hydrolases"/>
    <property type="match status" value="1"/>
</dbReference>
<dbReference type="InterPro" id="IPR032466">
    <property type="entry name" value="Metal_Hydrolase"/>
</dbReference>
<keyword evidence="3" id="KW-0378">Hydrolase</keyword>
<feature type="binding site" evidence="4">
    <location>
        <position position="201"/>
    </location>
    <ligand>
        <name>a divalent metal cation</name>
        <dbReference type="ChEBI" id="CHEBI:60240"/>
        <label>1</label>
    </ligand>
</feature>
<feature type="binding site" evidence="4">
    <location>
        <position position="128"/>
    </location>
    <ligand>
        <name>a divalent metal cation</name>
        <dbReference type="ChEBI" id="CHEBI:60240"/>
        <label>2</label>
    </ligand>
</feature>
<dbReference type="PROSITE" id="PS01137">
    <property type="entry name" value="TATD_1"/>
    <property type="match status" value="1"/>
</dbReference>
<dbReference type="GO" id="GO:0046872">
    <property type="term" value="F:metal ion binding"/>
    <property type="evidence" value="ECO:0007669"/>
    <property type="project" value="UniProtKB-KW"/>
</dbReference>
<comment type="similarity">
    <text evidence="1">Belongs to the metallo-dependent hydrolases superfamily. TatD-type hydrolase family.</text>
</comment>
<dbReference type="SUPFAM" id="SSF51556">
    <property type="entry name" value="Metallo-dependent hydrolases"/>
    <property type="match status" value="1"/>
</dbReference>
<keyword evidence="2 4" id="KW-0479">Metal-binding</keyword>
<evidence type="ECO:0000256" key="3">
    <source>
        <dbReference type="ARBA" id="ARBA00022801"/>
    </source>
</evidence>
<sequence length="257" mass="28840">MQTLFDSHCHLDFAVFDDDREALLQRAQDAGVSDILIPGVSAAQWPKQQRLAEQYGGLHNAFGLHPYFLQQHQGGDIERLREQLLKFPRSAIGEIGLDATCDNHEQQRWFFNAQLQLAAELARPVILHHRKTLDEMSALISQQQLVGGVVHAFSGNFQQAQRYLSLGFYLGVGGIITYPRAKKTRATIAKVGSKHLLLETDSPDMPLSGYQGQRNEPARIARVVRELAVILGQPEAELRQQLWQNTQDFLSFSATGQ</sequence>
<proteinExistence type="inferred from homology"/>
<dbReference type="EMBL" id="AMRG01000011">
    <property type="protein sequence ID" value="EKE82873.1"/>
    <property type="molecule type" value="Genomic_DNA"/>
</dbReference>
<dbReference type="RefSeq" id="WP_008489239.1">
    <property type="nucleotide sequence ID" value="NZ_AMRG01000011.1"/>
</dbReference>
<dbReference type="PROSITE" id="PS01090">
    <property type="entry name" value="TATD_2"/>
    <property type="match status" value="1"/>
</dbReference>
<evidence type="ECO:0000313" key="5">
    <source>
        <dbReference type="EMBL" id="EKE82873.1"/>
    </source>
</evidence>
<dbReference type="CDD" id="cd01310">
    <property type="entry name" value="TatD_DNAse"/>
    <property type="match status" value="1"/>
</dbReference>
<comment type="caution">
    <text evidence="5">The sequence shown here is derived from an EMBL/GenBank/DDBJ whole genome shotgun (WGS) entry which is preliminary data.</text>
</comment>
<evidence type="ECO:0000313" key="6">
    <source>
        <dbReference type="Proteomes" id="UP000014115"/>
    </source>
</evidence>
<dbReference type="PANTHER" id="PTHR46124">
    <property type="entry name" value="D-AMINOACYL-TRNA DEACYLASE"/>
    <property type="match status" value="1"/>
</dbReference>
<dbReference type="PIRSF" id="PIRSF005902">
    <property type="entry name" value="DNase_TatD"/>
    <property type="match status" value="1"/>
</dbReference>
<dbReference type="InterPro" id="IPR001130">
    <property type="entry name" value="TatD-like"/>
</dbReference>
<feature type="binding site" evidence="4">
    <location>
        <position position="8"/>
    </location>
    <ligand>
        <name>a divalent metal cation</name>
        <dbReference type="ChEBI" id="CHEBI:60240"/>
        <label>1</label>
    </ligand>
</feature>
<feature type="binding site" evidence="4">
    <location>
        <position position="151"/>
    </location>
    <ligand>
        <name>a divalent metal cation</name>
        <dbReference type="ChEBI" id="CHEBI:60240"/>
        <label>2</label>
    </ligand>
</feature>
<dbReference type="Proteomes" id="UP000014115">
    <property type="component" value="Unassembled WGS sequence"/>
</dbReference>
<name>K2K5K2_9GAMM</name>
<dbReference type="InterPro" id="IPR018228">
    <property type="entry name" value="DNase_TatD-rel_CS"/>
</dbReference>
<dbReference type="OrthoDB" id="9810005at2"/>
<dbReference type="AlphaFoldDB" id="K2K5K2"/>
<feature type="binding site" evidence="4">
    <location>
        <position position="94"/>
    </location>
    <ligand>
        <name>a divalent metal cation</name>
        <dbReference type="ChEBI" id="CHEBI:60240"/>
        <label>1</label>
    </ligand>
</feature>
<dbReference type="STRING" id="740709.A10D4_09719"/>
<organism evidence="5 6">
    <name type="scientific">Idiomarina xiamenensis 10-D-4</name>
    <dbReference type="NCBI Taxonomy" id="740709"/>
    <lineage>
        <taxon>Bacteria</taxon>
        <taxon>Pseudomonadati</taxon>
        <taxon>Pseudomonadota</taxon>
        <taxon>Gammaproteobacteria</taxon>
        <taxon>Alteromonadales</taxon>
        <taxon>Idiomarinaceae</taxon>
        <taxon>Idiomarina</taxon>
    </lineage>
</organism>
<dbReference type="Pfam" id="PF01026">
    <property type="entry name" value="TatD_DNase"/>
    <property type="match status" value="1"/>
</dbReference>
<evidence type="ECO:0000256" key="4">
    <source>
        <dbReference type="PIRSR" id="PIRSR005902-1"/>
    </source>
</evidence>
<dbReference type="FunFam" id="3.20.20.140:FF:000005">
    <property type="entry name" value="TatD family hydrolase"/>
    <property type="match status" value="1"/>
</dbReference>
<gene>
    <name evidence="5" type="ORF">A10D4_09719</name>
</gene>
<keyword evidence="6" id="KW-1185">Reference proteome</keyword>
<evidence type="ECO:0000256" key="1">
    <source>
        <dbReference type="ARBA" id="ARBA00009275"/>
    </source>
</evidence>
<accession>K2K5K2</accession>
<evidence type="ECO:0000256" key="2">
    <source>
        <dbReference type="ARBA" id="ARBA00022723"/>
    </source>
</evidence>
<dbReference type="GO" id="GO:0005829">
    <property type="term" value="C:cytosol"/>
    <property type="evidence" value="ECO:0007669"/>
    <property type="project" value="TreeGrafter"/>
</dbReference>